<dbReference type="SMART" id="SM00028">
    <property type="entry name" value="TPR"/>
    <property type="match status" value="2"/>
</dbReference>
<dbReference type="InterPro" id="IPR019734">
    <property type="entry name" value="TPR_rpt"/>
</dbReference>
<reference evidence="3" key="1">
    <citation type="submission" date="2017-09" db="EMBL/GenBank/DDBJ databases">
        <title>Depth-based differentiation of microbial function through sediment-hosted aquifers and enrichment of novel symbionts in the deep terrestrial subsurface.</title>
        <authorList>
            <person name="Probst A.J."/>
            <person name="Ladd B."/>
            <person name="Jarett J.K."/>
            <person name="Geller-Mcgrath D.E."/>
            <person name="Sieber C.M.K."/>
            <person name="Emerson J.B."/>
            <person name="Anantharaman K."/>
            <person name="Thomas B.C."/>
            <person name="Malmstrom R."/>
            <person name="Stieglmeier M."/>
            <person name="Klingl A."/>
            <person name="Woyke T."/>
            <person name="Ryan C.M."/>
            <person name="Banfield J.F."/>
        </authorList>
    </citation>
    <scope>NUCLEOTIDE SEQUENCE [LARGE SCALE GENOMIC DNA]</scope>
</reference>
<evidence type="ECO:0000313" key="2">
    <source>
        <dbReference type="EMBL" id="PIR82723.1"/>
    </source>
</evidence>
<organism evidence="2 3">
    <name type="scientific">Candidatus Kaiserbacteria bacterium CG10_big_fil_rev_8_21_14_0_10_59_10</name>
    <dbReference type="NCBI Taxonomy" id="1974612"/>
    <lineage>
        <taxon>Bacteria</taxon>
        <taxon>Candidatus Kaiseribacteriota</taxon>
    </lineage>
</organism>
<proteinExistence type="predicted"/>
<sequence length="222" mass="24279">MIAAVAAVVVVAGAIWLVMSGTAGEHPLSIARGDTVSSWSFQSSHADGGEMEKRARDEIARLEEMIGKDNGPDVTDYQLYVGIANQYQLLGDGQRAYEYLGKALAIDAEHTGLAWHNLGVLMERLGAKNTARVAYANAVEAQPHIDQYWVAHLRFLTNHFPAETNTIDRLFADAEAQFRNPASVLQVKAAWLEATDRKEEAAALWKRIEELSHEGAPGAVIL</sequence>
<evidence type="ECO:0000313" key="3">
    <source>
        <dbReference type="Proteomes" id="UP000231379"/>
    </source>
</evidence>
<dbReference type="Proteomes" id="UP000231379">
    <property type="component" value="Unassembled WGS sequence"/>
</dbReference>
<comment type="caution">
    <text evidence="2">The sequence shown here is derived from an EMBL/GenBank/DDBJ whole genome shotgun (WGS) entry which is preliminary data.</text>
</comment>
<dbReference type="PROSITE" id="PS50005">
    <property type="entry name" value="TPR"/>
    <property type="match status" value="1"/>
</dbReference>
<evidence type="ECO:0000256" key="1">
    <source>
        <dbReference type="PROSITE-ProRule" id="PRU00339"/>
    </source>
</evidence>
<feature type="repeat" description="TPR" evidence="1">
    <location>
        <begin position="77"/>
        <end position="110"/>
    </location>
</feature>
<dbReference type="SUPFAM" id="SSF48452">
    <property type="entry name" value="TPR-like"/>
    <property type="match status" value="1"/>
</dbReference>
<accession>A0A2H0U8I6</accession>
<name>A0A2H0U8I6_9BACT</name>
<dbReference type="AlphaFoldDB" id="A0A2H0U8I6"/>
<dbReference type="InterPro" id="IPR011990">
    <property type="entry name" value="TPR-like_helical_dom_sf"/>
</dbReference>
<keyword evidence="1" id="KW-0802">TPR repeat</keyword>
<gene>
    <name evidence="2" type="ORF">COU20_00905</name>
</gene>
<protein>
    <submittedName>
        <fullName evidence="2">Uncharacterized protein</fullName>
    </submittedName>
</protein>
<dbReference type="EMBL" id="PFBM01000007">
    <property type="protein sequence ID" value="PIR82723.1"/>
    <property type="molecule type" value="Genomic_DNA"/>
</dbReference>
<dbReference type="Gene3D" id="1.25.40.10">
    <property type="entry name" value="Tetratricopeptide repeat domain"/>
    <property type="match status" value="1"/>
</dbReference>